<gene>
    <name evidence="1" type="ORF">HLH44_19970</name>
</gene>
<protein>
    <submittedName>
        <fullName evidence="1">Uncharacterized protein</fullName>
    </submittedName>
</protein>
<reference evidence="1 2" key="1">
    <citation type="submission" date="2020-04" db="EMBL/GenBank/DDBJ databases">
        <title>Description of novel Gluconacetobacter.</title>
        <authorList>
            <person name="Sombolestani A."/>
        </authorList>
    </citation>
    <scope>NUCLEOTIDE SEQUENCE [LARGE SCALE GENOMIC DNA]</scope>
    <source>
        <strain evidence="1 2">LMG 22058</strain>
    </source>
</reference>
<comment type="caution">
    <text evidence="1">The sequence shown here is derived from an EMBL/GenBank/DDBJ whole genome shotgun (WGS) entry which is preliminary data.</text>
</comment>
<name>A0A7W4PMB4_9PROT</name>
<dbReference type="Proteomes" id="UP000530320">
    <property type="component" value="Unassembled WGS sequence"/>
</dbReference>
<evidence type="ECO:0000313" key="1">
    <source>
        <dbReference type="EMBL" id="MBB2199676.1"/>
    </source>
</evidence>
<organism evidence="1 2">
    <name type="scientific">Gluconacetobacter dulcium</name>
    <dbReference type="NCBI Taxonomy" id="2729096"/>
    <lineage>
        <taxon>Bacteria</taxon>
        <taxon>Pseudomonadati</taxon>
        <taxon>Pseudomonadota</taxon>
        <taxon>Alphaproteobacteria</taxon>
        <taxon>Acetobacterales</taxon>
        <taxon>Acetobacteraceae</taxon>
        <taxon>Gluconacetobacter</taxon>
    </lineage>
</organism>
<dbReference type="RefSeq" id="WP_183010588.1">
    <property type="nucleotide sequence ID" value="NZ_JABEQP010000026.1"/>
</dbReference>
<proteinExistence type="predicted"/>
<evidence type="ECO:0000313" key="2">
    <source>
        <dbReference type="Proteomes" id="UP000530320"/>
    </source>
</evidence>
<dbReference type="EMBL" id="JABEQP010000026">
    <property type="protein sequence ID" value="MBB2199676.1"/>
    <property type="molecule type" value="Genomic_DNA"/>
</dbReference>
<accession>A0A7W4PMB4</accession>
<sequence length="416" mass="45129">MSAQLAFHPPTHPLDLLAATMDVLLAKPTDAATWSPSLSKLAACRCERSERAFYSAHDAAIEMGKDAETARFAGVAAQDKAWRAALSCLAAHLAVRNQVMLLGPQRVDEEPQTAALFGLLANALSMVTLLAQGDAGFPQGTPAVGCYWAHQKKRSDEPRTGGDFGIITDLGGGEVKLTLFQAKRPQQGRSFEDLRLDHTVHDGMPKTPPECEASAYSQKRILDVIKRALARGCSLDRIVAWLREQDRWYFACYQGQDSLFVPAYSYQQSTAFLAAELHGWRQNREVGFRGWCYYVQWPYGDARSPWAISVIDALGPAGGTDAIARSLRFVDILAQALSPEETKFGMVIPFVELGDWAGTISALMPGMLWGGSAGSAEGAAGLVRAVARTPREIRQIDLLRSTAPNADPGTAPALKI</sequence>
<dbReference type="AlphaFoldDB" id="A0A7W4PMB4"/>